<evidence type="ECO:0000313" key="3">
    <source>
        <dbReference type="EMBL" id="QPD00412.1"/>
    </source>
</evidence>
<dbReference type="GO" id="GO:0009082">
    <property type="term" value="P:branched-chain amino acid biosynthetic process"/>
    <property type="evidence" value="ECO:0007669"/>
    <property type="project" value="UniProtKB-KW"/>
</dbReference>
<dbReference type="Gene3D" id="3.40.50.300">
    <property type="entry name" value="P-loop containing nucleotide triphosphate hydrolases"/>
    <property type="match status" value="1"/>
</dbReference>
<dbReference type="PANTHER" id="PTHR42743:SF11">
    <property type="entry name" value="AMINODEOXYCHORISMATE LYASE"/>
    <property type="match status" value="1"/>
</dbReference>
<sequence>MWSGPRNLSTAMMRSFSNRADTFVSDEPFYGAYLRETGDPQPMAEEVMADMDCDWHSVAATLQGRAPDGSSVWYQKHMSHHMEGPISIEDFPDHRHAFLIRDPRRVAASYANKRTAIRPEHLGTARQREYFERISDRLGAPPPVIDSADILSDPEAVLARLCEALGIAWDPGMLTWTKGPHPNDGVWQSHWYDAVNTSTGFGPPPGDLPVLSKEYAAVANSCMNDYEALARFRIVAR</sequence>
<dbReference type="AlphaFoldDB" id="A0A7S8IWT8"/>
<evidence type="ECO:0000256" key="1">
    <source>
        <dbReference type="ARBA" id="ARBA00009320"/>
    </source>
</evidence>
<dbReference type="GO" id="GO:0016740">
    <property type="term" value="F:transferase activity"/>
    <property type="evidence" value="ECO:0007669"/>
    <property type="project" value="UniProtKB-KW"/>
</dbReference>
<keyword evidence="3" id="KW-0808">Transferase</keyword>
<name>A0A7S8IWT8_9SPHN</name>
<dbReference type="InterPro" id="IPR050571">
    <property type="entry name" value="Class-IV_PLP-Dep_Aminotrnsfr"/>
</dbReference>
<dbReference type="PANTHER" id="PTHR42743">
    <property type="entry name" value="AMINO-ACID AMINOTRANSFERASE"/>
    <property type="match status" value="1"/>
</dbReference>
<comment type="similarity">
    <text evidence="1">Belongs to the class-IV pyridoxal-phosphate-dependent aminotransferase family.</text>
</comment>
<dbReference type="InterPro" id="IPR027417">
    <property type="entry name" value="P-loop_NTPase"/>
</dbReference>
<dbReference type="Proteomes" id="UP000594459">
    <property type="component" value="Chromosome"/>
</dbReference>
<dbReference type="Pfam" id="PF19798">
    <property type="entry name" value="Sulfotransfer_5"/>
    <property type="match status" value="1"/>
</dbReference>
<keyword evidence="2" id="KW-0100">Branched-chain amino acid biosynthesis</keyword>
<keyword evidence="2" id="KW-0028">Amino-acid biosynthesis</keyword>
<dbReference type="SUPFAM" id="SSF52540">
    <property type="entry name" value="P-loop containing nucleoside triphosphate hydrolases"/>
    <property type="match status" value="1"/>
</dbReference>
<accession>A0A7S8IWT8</accession>
<evidence type="ECO:0000313" key="4">
    <source>
        <dbReference type="Proteomes" id="UP000594459"/>
    </source>
</evidence>
<organism evidence="3 4">
    <name type="scientific">Qipengyuania soli</name>
    <dbReference type="NCBI Taxonomy" id="2782568"/>
    <lineage>
        <taxon>Bacteria</taxon>
        <taxon>Pseudomonadati</taxon>
        <taxon>Pseudomonadota</taxon>
        <taxon>Alphaproteobacteria</taxon>
        <taxon>Sphingomonadales</taxon>
        <taxon>Erythrobacteraceae</taxon>
        <taxon>Qipengyuania</taxon>
    </lineage>
</organism>
<dbReference type="KEGG" id="qso:IRL76_05675"/>
<dbReference type="EMBL" id="CP064654">
    <property type="protein sequence ID" value="QPD00412.1"/>
    <property type="molecule type" value="Genomic_DNA"/>
</dbReference>
<gene>
    <name evidence="3" type="ORF">IRL76_05675</name>
</gene>
<reference evidence="3 4" key="1">
    <citation type="submission" date="2020-11" db="EMBL/GenBank/DDBJ databases">
        <title>The genome sequence of Erythrobacter sp. 6D36.</title>
        <authorList>
            <person name="Liu Y."/>
        </authorList>
    </citation>
    <scope>NUCLEOTIDE SEQUENCE [LARGE SCALE GENOMIC DNA]</scope>
    <source>
        <strain evidence="3 4">6D36</strain>
    </source>
</reference>
<protein>
    <submittedName>
        <fullName evidence="3">Sulfotransferase</fullName>
    </submittedName>
</protein>
<evidence type="ECO:0000256" key="2">
    <source>
        <dbReference type="ARBA" id="ARBA00023304"/>
    </source>
</evidence>
<proteinExistence type="inferred from homology"/>
<keyword evidence="4" id="KW-1185">Reference proteome</keyword>